<name>A0ABX7V140_9GAMM</name>
<protein>
    <recommendedName>
        <fullName evidence="5">Flagellar hook-associated protein 2</fullName>
        <shortName evidence="5">HAP2</shortName>
    </recommendedName>
    <alternativeName>
        <fullName evidence="5">Flagellar cap protein</fullName>
    </alternativeName>
</protein>
<keyword evidence="8" id="KW-0282">Flagellum</keyword>
<keyword evidence="3" id="KW-0175">Coiled coil</keyword>
<comment type="subcellular location">
    <subcellularLocation>
        <location evidence="5">Secreted</location>
    </subcellularLocation>
    <subcellularLocation>
        <location evidence="5">Bacterial flagellum</location>
    </subcellularLocation>
</comment>
<feature type="domain" description="Flagellar hook-associated protein 2 N-terminal" evidence="6">
    <location>
        <begin position="11"/>
        <end position="110"/>
    </location>
</feature>
<accession>A0ABX7V140</accession>
<dbReference type="Pfam" id="PF07195">
    <property type="entry name" value="FliD_C"/>
    <property type="match status" value="1"/>
</dbReference>
<comment type="subunit">
    <text evidence="2 5">Homopentamer.</text>
</comment>
<dbReference type="Proteomes" id="UP000665025">
    <property type="component" value="Chromosome 1"/>
</dbReference>
<organism evidence="8 9">
    <name type="scientific">Pseudoalteromonas viridis</name>
    <dbReference type="NCBI Taxonomy" id="339617"/>
    <lineage>
        <taxon>Bacteria</taxon>
        <taxon>Pseudomonadati</taxon>
        <taxon>Pseudomonadota</taxon>
        <taxon>Gammaproteobacteria</taxon>
        <taxon>Alteromonadales</taxon>
        <taxon>Pseudoalteromonadaceae</taxon>
        <taxon>Pseudoalteromonas</taxon>
    </lineage>
</organism>
<keyword evidence="8" id="KW-0969">Cilium</keyword>
<dbReference type="InterPro" id="IPR010810">
    <property type="entry name" value="Flagellin_hook_IN_motif"/>
</dbReference>
<dbReference type="Pfam" id="PF07196">
    <property type="entry name" value="Flagellin_IN"/>
    <property type="match status" value="1"/>
</dbReference>
<keyword evidence="5" id="KW-0964">Secreted</keyword>
<dbReference type="Pfam" id="PF02465">
    <property type="entry name" value="FliD_N"/>
    <property type="match status" value="1"/>
</dbReference>
<evidence type="ECO:0000256" key="4">
    <source>
        <dbReference type="ARBA" id="ARBA00023143"/>
    </source>
</evidence>
<proteinExistence type="inferred from homology"/>
<sequence length="472" mass="49911">MPLITSAGVGSGLDLESIIKASVDAENVPKLQMFASKQESLKVELSSLGEIKSAISKLKDTVEKLADPKNFGKRIANITQPSSGDIIKVTPTSDISVGNFKVAVTQLAQGSRAVSADGAFSSVDDVVSASGGTLTFAAGTDKSFNLNVTAGMTLGELRDAINADDTNFGVTANIINTGGAGGSKLVLSSNVTGSNNDLVVTSDSAELDAIETYDDTNNPSGGMTTADDDKARDAKMTIDGLEVVSSSNTFKDAVQDMTITALAVSGDETNGYDTAKLNIDYDRESVTKLIDSFIADYNNLIGNIGFQTRIGKPLNGDASMRSLDDQLVTALSTPLTNAGPFKSIFDIGLGINNEGYLEKSTLVRSLNEAMDNNFDDIGTAFAGENGVAKQLESLLGNYVDSDGLIKQRETNLNGQLDDLEDDVLNHEFRMASLEERLRKQYAGLDVLIAQMQQTQSYLGAQLANLPGFTKSK</sequence>
<evidence type="ECO:0000256" key="5">
    <source>
        <dbReference type="RuleBase" id="RU362066"/>
    </source>
</evidence>
<evidence type="ECO:0000313" key="8">
    <source>
        <dbReference type="EMBL" id="QTL34215.1"/>
    </source>
</evidence>
<dbReference type="PANTHER" id="PTHR30288:SF0">
    <property type="entry name" value="FLAGELLAR HOOK-ASSOCIATED PROTEIN 2"/>
    <property type="match status" value="1"/>
</dbReference>
<evidence type="ECO:0000256" key="1">
    <source>
        <dbReference type="ARBA" id="ARBA00009764"/>
    </source>
</evidence>
<evidence type="ECO:0000259" key="6">
    <source>
        <dbReference type="Pfam" id="PF02465"/>
    </source>
</evidence>
<keyword evidence="8" id="KW-0966">Cell projection</keyword>
<feature type="domain" description="Flagellar hook-associated protein 2 C-terminal" evidence="7">
    <location>
        <begin position="231"/>
        <end position="453"/>
    </location>
</feature>
<keyword evidence="4 5" id="KW-0975">Bacterial flagellum</keyword>
<evidence type="ECO:0000313" key="9">
    <source>
        <dbReference type="Proteomes" id="UP000665025"/>
    </source>
</evidence>
<dbReference type="PANTHER" id="PTHR30288">
    <property type="entry name" value="FLAGELLAR CAP/ASSEMBLY PROTEIN FLID"/>
    <property type="match status" value="1"/>
</dbReference>
<comment type="function">
    <text evidence="5">Required for morphogenesis and for the elongation of the flagellar filament by facilitating polymerization of the flagellin monomers at the tip of growing filament. Forms a capping structure, which prevents flagellin subunits (transported through the central channel of the flagellum) from leaking out without polymerization at the distal end.</text>
</comment>
<dbReference type="EMBL" id="CP072425">
    <property type="protein sequence ID" value="QTL34215.1"/>
    <property type="molecule type" value="Genomic_DNA"/>
</dbReference>
<evidence type="ECO:0000259" key="7">
    <source>
        <dbReference type="Pfam" id="PF07195"/>
    </source>
</evidence>
<evidence type="ECO:0000256" key="2">
    <source>
        <dbReference type="ARBA" id="ARBA00011255"/>
    </source>
</evidence>
<keyword evidence="9" id="KW-1185">Reference proteome</keyword>
<dbReference type="InterPro" id="IPR040026">
    <property type="entry name" value="FliD"/>
</dbReference>
<reference evidence="8 9" key="1">
    <citation type="submission" date="2021-03" db="EMBL/GenBank/DDBJ databases">
        <title>Complete Genome of Pseudoalteromonas viridis Strain BBR56, a new biocontrol bacterial candidate.</title>
        <authorList>
            <person name="Handayani D.P."/>
            <person name="Isnansetyo A."/>
            <person name="Istiqomah I."/>
            <person name="Jumina J."/>
        </authorList>
    </citation>
    <scope>NUCLEOTIDE SEQUENCE [LARGE SCALE GENOMIC DNA]</scope>
    <source>
        <strain evidence="8 9">BBR56</strain>
    </source>
</reference>
<dbReference type="InterPro" id="IPR003481">
    <property type="entry name" value="FliD_N"/>
</dbReference>
<dbReference type="InterPro" id="IPR010809">
    <property type="entry name" value="FliD_C"/>
</dbReference>
<dbReference type="RefSeq" id="WP_209051361.1">
    <property type="nucleotide sequence ID" value="NZ_CP072425.1"/>
</dbReference>
<gene>
    <name evidence="8" type="primary">fliD</name>
    <name evidence="8" type="ORF">J5X90_11610</name>
</gene>
<evidence type="ECO:0000256" key="3">
    <source>
        <dbReference type="ARBA" id="ARBA00023054"/>
    </source>
</evidence>
<comment type="similarity">
    <text evidence="1 5">Belongs to the FliD family.</text>
</comment>